<dbReference type="GO" id="GO:0016075">
    <property type="term" value="P:rRNA catabolic process"/>
    <property type="evidence" value="ECO:0007669"/>
    <property type="project" value="TreeGrafter"/>
</dbReference>
<comment type="similarity">
    <text evidence="1">Belongs to the PemK/MazF family.</text>
</comment>
<reference evidence="2 3" key="1">
    <citation type="journal article" date="2012" name="Stand. Genomic Sci.">
        <title>Genome sequence of the orange-pigmented seawater bacterium Owenweeksia hongkongensis type strain (UST20020801(T)).</title>
        <authorList>
            <person name="Riedel T."/>
            <person name="Held B."/>
            <person name="Nolan M."/>
            <person name="Lucas S."/>
            <person name="Lapidus A."/>
            <person name="Tice H."/>
            <person name="Del Rio T.G."/>
            <person name="Cheng J.F."/>
            <person name="Han C."/>
            <person name="Tapia R."/>
            <person name="Goodwin L.A."/>
            <person name="Pitluck S."/>
            <person name="Liolios K."/>
            <person name="Mavromatis K."/>
            <person name="Pagani I."/>
            <person name="Ivanova N."/>
            <person name="Mikhailova N."/>
            <person name="Pati A."/>
            <person name="Chen A."/>
            <person name="Palaniappan K."/>
            <person name="Rohde M."/>
            <person name="Tindall B.J."/>
            <person name="Detter J.C."/>
            <person name="Goker M."/>
            <person name="Woyke T."/>
            <person name="Bristow J."/>
            <person name="Eisen J.A."/>
            <person name="Markowitz V."/>
            <person name="Hugenholtz P."/>
            <person name="Klenk H.P."/>
            <person name="Kyrpides N.C."/>
        </authorList>
    </citation>
    <scope>NUCLEOTIDE SEQUENCE</scope>
    <source>
        <strain evidence="3">DSM 17368 / JCM 12287 / NRRL B-23963</strain>
    </source>
</reference>
<comment type="function">
    <text evidence="1">Toxic component of a type II toxin-antitoxin (TA) system.</text>
</comment>
<dbReference type="KEGG" id="oho:Oweho_0918"/>
<dbReference type="PANTHER" id="PTHR33988">
    <property type="entry name" value="ENDORIBONUCLEASE MAZF-RELATED"/>
    <property type="match status" value="1"/>
</dbReference>
<proteinExistence type="inferred from homology"/>
<dbReference type="GO" id="GO:0016787">
    <property type="term" value="F:hydrolase activity"/>
    <property type="evidence" value="ECO:0007669"/>
    <property type="project" value="UniProtKB-KW"/>
</dbReference>
<gene>
    <name evidence="2" type="ordered locus">Oweho_0918</name>
</gene>
<dbReference type="AlphaFoldDB" id="G8R3A8"/>
<evidence type="ECO:0000313" key="3">
    <source>
        <dbReference type="Proteomes" id="UP000005631"/>
    </source>
</evidence>
<dbReference type="SUPFAM" id="SSF50118">
    <property type="entry name" value="Cell growth inhibitor/plasmid maintenance toxic component"/>
    <property type="match status" value="1"/>
</dbReference>
<keyword evidence="1" id="KW-0255">Endonuclease</keyword>
<keyword evidence="3" id="KW-1185">Reference proteome</keyword>
<dbReference type="STRING" id="926562.Oweho_0918"/>
<evidence type="ECO:0000256" key="1">
    <source>
        <dbReference type="PIRNR" id="PIRNR033490"/>
    </source>
</evidence>
<dbReference type="PIRSF" id="PIRSF033490">
    <property type="entry name" value="MazF"/>
    <property type="match status" value="1"/>
</dbReference>
<dbReference type="HOGENOM" id="CLU_121823_1_1_10"/>
<sequence length="110" mass="12309">MKQGEIWEMYFDPTTGSEQSGRRPAVIISGNLLNEYLNVVIVCPLSTSVKKYKGNVVLTPNTNNGLLKESEVMVFHVRSVAKEQLKRKIGAIEDGQLSLIKQGLEDILKY</sequence>
<keyword evidence="1" id="KW-0540">Nuclease</keyword>
<dbReference type="eggNOG" id="COG2337">
    <property type="taxonomic scope" value="Bacteria"/>
</dbReference>
<dbReference type="InterPro" id="IPR003477">
    <property type="entry name" value="PemK-like"/>
</dbReference>
<dbReference type="GO" id="GO:0006402">
    <property type="term" value="P:mRNA catabolic process"/>
    <property type="evidence" value="ECO:0007669"/>
    <property type="project" value="TreeGrafter"/>
</dbReference>
<dbReference type="Gene3D" id="2.30.30.110">
    <property type="match status" value="1"/>
</dbReference>
<evidence type="ECO:0000313" key="2">
    <source>
        <dbReference type="EMBL" id="AEV31929.1"/>
    </source>
</evidence>
<dbReference type="GO" id="GO:0004521">
    <property type="term" value="F:RNA endonuclease activity"/>
    <property type="evidence" value="ECO:0007669"/>
    <property type="project" value="TreeGrafter"/>
</dbReference>
<name>G8R3A8_OWEHD</name>
<dbReference type="Proteomes" id="UP000005631">
    <property type="component" value="Chromosome"/>
</dbReference>
<dbReference type="OrthoDB" id="9808744at2"/>
<organism evidence="2 3">
    <name type="scientific">Owenweeksia hongkongensis (strain DSM 17368 / CIP 108786 / JCM 12287 / NRRL B-23963 / UST20020801)</name>
    <dbReference type="NCBI Taxonomy" id="926562"/>
    <lineage>
        <taxon>Bacteria</taxon>
        <taxon>Pseudomonadati</taxon>
        <taxon>Bacteroidota</taxon>
        <taxon>Flavobacteriia</taxon>
        <taxon>Flavobacteriales</taxon>
        <taxon>Owenweeksiaceae</taxon>
        <taxon>Owenweeksia</taxon>
    </lineage>
</organism>
<dbReference type="Pfam" id="PF02452">
    <property type="entry name" value="PemK_toxin"/>
    <property type="match status" value="1"/>
</dbReference>
<dbReference type="RefSeq" id="WP_014201290.1">
    <property type="nucleotide sequence ID" value="NC_016599.1"/>
</dbReference>
<accession>G8R3A8</accession>
<dbReference type="GO" id="GO:0003677">
    <property type="term" value="F:DNA binding"/>
    <property type="evidence" value="ECO:0007669"/>
    <property type="project" value="InterPro"/>
</dbReference>
<dbReference type="InterPro" id="IPR011067">
    <property type="entry name" value="Plasmid_toxin/cell-grow_inhib"/>
</dbReference>
<keyword evidence="1" id="KW-0378">Hydrolase</keyword>
<protein>
    <recommendedName>
        <fullName evidence="1">mRNA interferase</fullName>
        <ecNumber evidence="1">3.1.-.-</ecNumber>
    </recommendedName>
</protein>
<dbReference type="EMBL" id="CP003156">
    <property type="protein sequence ID" value="AEV31929.1"/>
    <property type="molecule type" value="Genomic_DNA"/>
</dbReference>
<dbReference type="EC" id="3.1.-.-" evidence="1"/>
<dbReference type="PATRIC" id="fig|926562.3.peg.933"/>